<keyword evidence="5 11" id="KW-0812">Transmembrane</keyword>
<reference evidence="15 16" key="1">
    <citation type="submission" date="2024-06" db="EMBL/GenBank/DDBJ databases">
        <authorList>
            <person name="Li F."/>
        </authorList>
    </citation>
    <scope>NUCLEOTIDE SEQUENCE [LARGE SCALE GENOMIC DNA]</scope>
    <source>
        <strain evidence="15 16">GXAS 311</strain>
    </source>
</reference>
<evidence type="ECO:0000256" key="10">
    <source>
        <dbReference type="ARBA" id="ARBA00023237"/>
    </source>
</evidence>
<evidence type="ECO:0000256" key="2">
    <source>
        <dbReference type="ARBA" id="ARBA00008143"/>
    </source>
</evidence>
<dbReference type="Pfam" id="PF07715">
    <property type="entry name" value="Plug"/>
    <property type="match status" value="1"/>
</dbReference>
<dbReference type="InterPro" id="IPR037066">
    <property type="entry name" value="Plug_dom_sf"/>
</dbReference>
<comment type="caution">
    <text evidence="15">The sequence shown here is derived from an EMBL/GenBank/DDBJ whole genome shotgun (WGS) entry which is preliminary data.</text>
</comment>
<keyword evidence="3 11" id="KW-0813">Transport</keyword>
<evidence type="ECO:0000256" key="6">
    <source>
        <dbReference type="ARBA" id="ARBA00022729"/>
    </source>
</evidence>
<dbReference type="PANTHER" id="PTHR30069:SF29">
    <property type="entry name" value="HEMOGLOBIN AND HEMOGLOBIN-HAPTOGLOBIN-BINDING PROTEIN 1-RELATED"/>
    <property type="match status" value="1"/>
</dbReference>
<dbReference type="Pfam" id="PF00593">
    <property type="entry name" value="TonB_dep_Rec_b-barrel"/>
    <property type="match status" value="1"/>
</dbReference>
<evidence type="ECO:0000256" key="12">
    <source>
        <dbReference type="RuleBase" id="RU003357"/>
    </source>
</evidence>
<protein>
    <submittedName>
        <fullName evidence="15">TonB-dependent receptor</fullName>
    </submittedName>
</protein>
<feature type="domain" description="TonB-dependent receptor-like beta-barrel" evidence="13">
    <location>
        <begin position="279"/>
        <end position="676"/>
    </location>
</feature>
<dbReference type="InterPro" id="IPR039426">
    <property type="entry name" value="TonB-dep_rcpt-like"/>
</dbReference>
<evidence type="ECO:0000313" key="16">
    <source>
        <dbReference type="Proteomes" id="UP001548189"/>
    </source>
</evidence>
<evidence type="ECO:0000259" key="13">
    <source>
        <dbReference type="Pfam" id="PF00593"/>
    </source>
</evidence>
<keyword evidence="16" id="KW-1185">Reference proteome</keyword>
<dbReference type="PANTHER" id="PTHR30069">
    <property type="entry name" value="TONB-DEPENDENT OUTER MEMBRANE RECEPTOR"/>
    <property type="match status" value="1"/>
</dbReference>
<dbReference type="SUPFAM" id="SSF56935">
    <property type="entry name" value="Porins"/>
    <property type="match status" value="1"/>
</dbReference>
<dbReference type="InterPro" id="IPR012910">
    <property type="entry name" value="Plug_dom"/>
</dbReference>
<organism evidence="15 16">
    <name type="scientific">Aliikangiella maris</name>
    <dbReference type="NCBI Taxonomy" id="3162458"/>
    <lineage>
        <taxon>Bacteria</taxon>
        <taxon>Pseudomonadati</taxon>
        <taxon>Pseudomonadota</taxon>
        <taxon>Gammaproteobacteria</taxon>
        <taxon>Oceanospirillales</taxon>
        <taxon>Pleioneaceae</taxon>
        <taxon>Aliikangiella</taxon>
    </lineage>
</organism>
<evidence type="ECO:0000256" key="5">
    <source>
        <dbReference type="ARBA" id="ARBA00022692"/>
    </source>
</evidence>
<evidence type="ECO:0000256" key="7">
    <source>
        <dbReference type="ARBA" id="ARBA00023077"/>
    </source>
</evidence>
<evidence type="ECO:0000256" key="3">
    <source>
        <dbReference type="ARBA" id="ARBA00022448"/>
    </source>
</evidence>
<accession>A0ABV2BPZ2</accession>
<keyword evidence="8 11" id="KW-0472">Membrane</keyword>
<dbReference type="PROSITE" id="PS52016">
    <property type="entry name" value="TONB_DEPENDENT_REC_3"/>
    <property type="match status" value="1"/>
</dbReference>
<dbReference type="Gene3D" id="2.40.170.20">
    <property type="entry name" value="TonB-dependent receptor, beta-barrel domain"/>
    <property type="match status" value="1"/>
</dbReference>
<gene>
    <name evidence="15" type="ORF">ABVT43_02600</name>
</gene>
<dbReference type="CDD" id="cd01347">
    <property type="entry name" value="ligand_gated_channel"/>
    <property type="match status" value="1"/>
</dbReference>
<keyword evidence="6" id="KW-0732">Signal</keyword>
<evidence type="ECO:0000256" key="8">
    <source>
        <dbReference type="ARBA" id="ARBA00023136"/>
    </source>
</evidence>
<dbReference type="EMBL" id="JBEVCJ010000002">
    <property type="protein sequence ID" value="MET1254008.1"/>
    <property type="molecule type" value="Genomic_DNA"/>
</dbReference>
<sequence>MQINSIKSGFLQILIAICLFGYSFLSVASTHFPDLIGLSLEELLKIKVSVANRHPTPVRQAASSVTIFTAEQIQSYGLQTLEELLALVPGVQMNRSENGGGGFSASFRGRRADNGANRDILVLIDGARLNEPVEGGAMEQERQISLFNAQRVEVIRGPGSTLYGANAFLGVVNIITNKEENKLTLQGGNLSAKGAAFQTHFHWKKLQVALAGEYYADNGDHFPAFYEFWGVKEDTQDPALRKDIQLNIDYQKASLLFRRNEREYRDFVSQGAQLNGLQKQLKENQLLRLAYSFEWDDVVDEKENRLNIFAESQWGVSDYLTGLFPENPQPPIDPASGLYWTDGSLDALVGGNYREIRQHRIGIDGVEWLNQQHLINYGFSVRKESISRNPFQGNWDAQRLYTTGEYVPSPPEQFIQKGFWLNGERYDLFSPESRRVWGAYLQDSWHVNDQVQLTAGVRLDDYEEFSSNLSFRGGVIYQFNQHYWKLLLGEAFRAPTFIESKAGIASGGIANPALRPENVTTSELIWGVEKVNWSSQITLFKNHFSEVVVPVWVDDIVPGITAFQPQNLGSDSNMGIEFEWRWQVNEKFQLNIIGDRLVERLDSFQPVADSRLAATLMYDLDAWKFSGITRYVGKVSSRLADNGQTAIKLSDYWLTDLTTLWQVNSNMLLSFDLSNLFDEKTQHYTAQSGLEQGLPGRGREFLLKAEYRF</sequence>
<comment type="subcellular location">
    <subcellularLocation>
        <location evidence="1 11">Cell outer membrane</location>
        <topology evidence="1 11">Multi-pass membrane protein</topology>
    </subcellularLocation>
</comment>
<dbReference type="Gene3D" id="2.170.130.10">
    <property type="entry name" value="TonB-dependent receptor, plug domain"/>
    <property type="match status" value="1"/>
</dbReference>
<dbReference type="InterPro" id="IPR000531">
    <property type="entry name" value="Beta-barrel_TonB"/>
</dbReference>
<evidence type="ECO:0000259" key="14">
    <source>
        <dbReference type="Pfam" id="PF07715"/>
    </source>
</evidence>
<dbReference type="Proteomes" id="UP001548189">
    <property type="component" value="Unassembled WGS sequence"/>
</dbReference>
<name>A0ABV2BPZ2_9GAMM</name>
<evidence type="ECO:0000256" key="4">
    <source>
        <dbReference type="ARBA" id="ARBA00022452"/>
    </source>
</evidence>
<keyword evidence="10 11" id="KW-0998">Cell outer membrane</keyword>
<evidence type="ECO:0000256" key="11">
    <source>
        <dbReference type="PROSITE-ProRule" id="PRU01360"/>
    </source>
</evidence>
<keyword evidence="7 12" id="KW-0798">TonB box</keyword>
<keyword evidence="4 11" id="KW-1134">Transmembrane beta strand</keyword>
<evidence type="ECO:0000256" key="1">
    <source>
        <dbReference type="ARBA" id="ARBA00004571"/>
    </source>
</evidence>
<evidence type="ECO:0000313" key="15">
    <source>
        <dbReference type="EMBL" id="MET1254008.1"/>
    </source>
</evidence>
<keyword evidence="9 15" id="KW-0675">Receptor</keyword>
<dbReference type="InterPro" id="IPR036942">
    <property type="entry name" value="Beta-barrel_TonB_sf"/>
</dbReference>
<comment type="similarity">
    <text evidence="2">Belongs to the TonB-dependent receptor family. Hemoglobin/haptoglobin binding protein subfamily.</text>
</comment>
<evidence type="ECO:0000256" key="9">
    <source>
        <dbReference type="ARBA" id="ARBA00023170"/>
    </source>
</evidence>
<dbReference type="RefSeq" id="WP_353873559.1">
    <property type="nucleotide sequence ID" value="NZ_JBEVCJ010000002.1"/>
</dbReference>
<proteinExistence type="inferred from homology"/>
<feature type="domain" description="TonB-dependent receptor plug" evidence="14">
    <location>
        <begin position="58"/>
        <end position="171"/>
    </location>
</feature>